<protein>
    <recommendedName>
        <fullName evidence="6">2-oxoglutarate dehydrogenase E1 component</fullName>
        <ecNumber evidence="5">1.2.4.2</ecNumber>
    </recommendedName>
    <alternativeName>
        <fullName evidence="10">Alpha-ketoglutarate dehydrogenase</fullName>
    </alternativeName>
</protein>
<evidence type="ECO:0000256" key="7">
    <source>
        <dbReference type="ARBA" id="ARBA00023002"/>
    </source>
</evidence>
<dbReference type="STRING" id="502025.Hoch_4994"/>
<dbReference type="PIRSF" id="PIRSF000157">
    <property type="entry name" value="Oxoglu_dh_E1"/>
    <property type="match status" value="1"/>
</dbReference>
<accession>D0LVC2</accession>
<keyword evidence="8" id="KW-0786">Thiamine pyrophosphate</keyword>
<dbReference type="Pfam" id="PF02779">
    <property type="entry name" value="Transket_pyr"/>
    <property type="match status" value="1"/>
</dbReference>
<sequence>MSDTDRGGNDPLNSSSLTFAEDLYQTYLDDPQAVPADWRVYFDQLDGKGTGSGSGAGANGPSFPWRSLFHGGARAGNGATRAGAVAAEMPPSGDADLQHRVDMMIRNYRVRGHEVATINPLGGDVPEIPELATDYYGFRESDFELPLAPNTLPGCAHLRDVYNALRATYTRSIGAEYMHISNGDVRRWLSDRMERGRNRIELSRATQLSILTKLTDAEIFEEFIQKKFVGAKRFSLEGGESLIPLLDMAIEKAANSGVKEIVLGMAHRGRLNVLANIMGKNPRTIFREFEDKNPERHFGSGDVKYHLGYSAEWVSAENHALHMSLAFNPSHLEFVNPVVMGRVRAKQDRFGDTDRTCGLAILIHGDAAFIGEGVVQETLNMSELDGYAVGGTLHVIVNNQLGFTTGSDQSRSTVYASDIAKMLQSPIFHVNGEDPEAVAQTIELAMDFRAEFGRDVVIDMYCYRRHGHNEGDEPAFTQPLMYSEIRQRPTVRESYIEHLLKLGEITGDEATEIADARRAHLEDELSVARSEDFQPHYSAGEGIWQPYHGGADVRTDDVETGIHEDDARSLLQRLTEVPEEFHQHPKITRGLKQRRAMAEGEHPLDWSAAEALALASLLTTGTRVRMTGQDAERGTFSQRHAVLHDVNSDARFMPLAHLAPDQAPIEIHNSPLSEAGVLGFEYGYSLDTPDGLVLWEAQYGDFVNAAQVIIDQFISSAEDKWNRLSGLVMLLPHGFEGSGPEHSSARLERFLQLCAEDNIQVANPSTPSQYFHLLRRQVRRPARKPLVVMTPKSLLRHHKAQSPLSEFTDGRFERVLADELEPARVKHVLLCSGKVYYDLLAERDAEERKDVAIIRLEQLYPLAMEELERVLSPYAAGTPVYWVQEEPANMGAWWFLRVQWGSQVLGHPFSGISRRASASPATGSGTSHKLEQTALVRAAILGAESSLVTTTS</sequence>
<dbReference type="NCBIfam" id="NF008907">
    <property type="entry name" value="PRK12270.1"/>
    <property type="match status" value="1"/>
</dbReference>
<dbReference type="InterPro" id="IPR031717">
    <property type="entry name" value="ODO-1/KGD_C"/>
</dbReference>
<dbReference type="Proteomes" id="UP000001880">
    <property type="component" value="Chromosome"/>
</dbReference>
<dbReference type="PANTHER" id="PTHR23152:SF4">
    <property type="entry name" value="2-OXOADIPATE DEHYDROGENASE COMPLEX COMPONENT E1"/>
    <property type="match status" value="1"/>
</dbReference>
<comment type="function">
    <text evidence="2">E1 component of the 2-oxoglutarate dehydrogenase (OGDH) complex which catalyzes the decarboxylation of 2-oxoglutarate, the first step in the conversion of 2-oxoglutarate to succinyl-CoA and CO(2).</text>
</comment>
<evidence type="ECO:0000256" key="5">
    <source>
        <dbReference type="ARBA" id="ARBA00012280"/>
    </source>
</evidence>
<dbReference type="EC" id="1.2.4.2" evidence="5"/>
<dbReference type="AlphaFoldDB" id="D0LVC2"/>
<dbReference type="InterPro" id="IPR032106">
    <property type="entry name" value="2-oxogl_dehyd_N"/>
</dbReference>
<dbReference type="eggNOG" id="COG0567">
    <property type="taxonomic scope" value="Bacteria"/>
</dbReference>
<dbReference type="SMART" id="SM00861">
    <property type="entry name" value="Transket_pyr"/>
    <property type="match status" value="1"/>
</dbReference>
<keyword evidence="7 13" id="KW-0560">Oxidoreductase</keyword>
<comment type="cofactor">
    <cofactor evidence="1">
        <name>thiamine diphosphate</name>
        <dbReference type="ChEBI" id="CHEBI:58937"/>
    </cofactor>
</comment>
<comment type="subunit">
    <text evidence="4">Homodimer. Part of the 2-oxoglutarate dehydrogenase (OGDH) complex composed of E1 (2-oxoglutarate dehydrogenase), E2 (dihydrolipoamide succinyltransferase) and E3 (dihydrolipoamide dehydrogenase); the complex contains multiple copies of the three enzymatic components (E1, E2 and E3).</text>
</comment>
<dbReference type="EMBL" id="CP001804">
    <property type="protein sequence ID" value="ACY17483.1"/>
    <property type="molecule type" value="Genomic_DNA"/>
</dbReference>
<dbReference type="GO" id="GO:0045252">
    <property type="term" value="C:oxoglutarate dehydrogenase complex"/>
    <property type="evidence" value="ECO:0007669"/>
    <property type="project" value="TreeGrafter"/>
</dbReference>
<evidence type="ECO:0000256" key="1">
    <source>
        <dbReference type="ARBA" id="ARBA00001964"/>
    </source>
</evidence>
<keyword evidence="9" id="KW-0324">Glycolysis</keyword>
<dbReference type="GO" id="GO:0006099">
    <property type="term" value="P:tricarboxylic acid cycle"/>
    <property type="evidence" value="ECO:0007669"/>
    <property type="project" value="TreeGrafter"/>
</dbReference>
<keyword evidence="14" id="KW-1185">Reference proteome</keyword>
<dbReference type="Pfam" id="PF00676">
    <property type="entry name" value="E1_dh"/>
    <property type="match status" value="1"/>
</dbReference>
<dbReference type="Pfam" id="PF16078">
    <property type="entry name" value="2-oxogl_dehyd_N"/>
    <property type="match status" value="1"/>
</dbReference>
<evidence type="ECO:0000256" key="10">
    <source>
        <dbReference type="ARBA" id="ARBA00030680"/>
    </source>
</evidence>
<evidence type="ECO:0000256" key="6">
    <source>
        <dbReference type="ARBA" id="ARBA00013321"/>
    </source>
</evidence>
<dbReference type="SUPFAM" id="SSF52518">
    <property type="entry name" value="Thiamin diphosphate-binding fold (THDP-binding)"/>
    <property type="match status" value="2"/>
</dbReference>
<dbReference type="InterPro" id="IPR001017">
    <property type="entry name" value="DH_E1"/>
</dbReference>
<name>D0LVC2_HALO1</name>
<reference evidence="13 14" key="1">
    <citation type="journal article" date="2010" name="Stand. Genomic Sci.">
        <title>Complete genome sequence of Haliangium ochraceum type strain (SMP-2).</title>
        <authorList>
            <consortium name="US DOE Joint Genome Institute (JGI-PGF)"/>
            <person name="Ivanova N."/>
            <person name="Daum C."/>
            <person name="Lang E."/>
            <person name="Abt B."/>
            <person name="Kopitz M."/>
            <person name="Saunders E."/>
            <person name="Lapidus A."/>
            <person name="Lucas S."/>
            <person name="Glavina Del Rio T."/>
            <person name="Nolan M."/>
            <person name="Tice H."/>
            <person name="Copeland A."/>
            <person name="Cheng J.F."/>
            <person name="Chen F."/>
            <person name="Bruce D."/>
            <person name="Goodwin L."/>
            <person name="Pitluck S."/>
            <person name="Mavromatis K."/>
            <person name="Pati A."/>
            <person name="Mikhailova N."/>
            <person name="Chen A."/>
            <person name="Palaniappan K."/>
            <person name="Land M."/>
            <person name="Hauser L."/>
            <person name="Chang Y.J."/>
            <person name="Jeffries C.D."/>
            <person name="Detter J.C."/>
            <person name="Brettin T."/>
            <person name="Rohde M."/>
            <person name="Goker M."/>
            <person name="Bristow J."/>
            <person name="Markowitz V."/>
            <person name="Eisen J.A."/>
            <person name="Hugenholtz P."/>
            <person name="Kyrpides N.C."/>
            <person name="Klenk H.P."/>
        </authorList>
    </citation>
    <scope>NUCLEOTIDE SEQUENCE [LARGE SCALE GENOMIC DNA]</scope>
    <source>
        <strain evidence="14">DSM 14365 / CIP 107738 / JCM 11303 / AJ 13395 / SMP-2</strain>
    </source>
</reference>
<dbReference type="GO" id="GO:0004591">
    <property type="term" value="F:oxoglutarate dehydrogenase (succinyl-transferring) activity"/>
    <property type="evidence" value="ECO:0007669"/>
    <property type="project" value="UniProtKB-EC"/>
</dbReference>
<dbReference type="Gene3D" id="1.10.287.1150">
    <property type="entry name" value="TPP helical domain"/>
    <property type="match status" value="1"/>
</dbReference>
<dbReference type="RefSeq" id="WP_012830075.1">
    <property type="nucleotide sequence ID" value="NC_013440.1"/>
</dbReference>
<evidence type="ECO:0000313" key="13">
    <source>
        <dbReference type="EMBL" id="ACY17483.1"/>
    </source>
</evidence>
<dbReference type="Gene3D" id="3.40.50.11610">
    <property type="entry name" value="Multifunctional 2-oxoglutarate metabolism enzyme, C-terminal domain"/>
    <property type="match status" value="1"/>
</dbReference>
<dbReference type="InterPro" id="IPR042179">
    <property type="entry name" value="KGD_C_sf"/>
</dbReference>
<dbReference type="Pfam" id="PF16870">
    <property type="entry name" value="OxoGdeHyase_C"/>
    <property type="match status" value="1"/>
</dbReference>
<evidence type="ECO:0000256" key="2">
    <source>
        <dbReference type="ARBA" id="ARBA00003906"/>
    </source>
</evidence>
<dbReference type="KEGG" id="hoh:Hoch_4994"/>
<comment type="catalytic activity">
    <reaction evidence="11">
        <text>N(6)-[(R)-lipoyl]-L-lysyl-[protein] + 2-oxoglutarate + H(+) = N(6)-[(R)-S(8)-succinyldihydrolipoyl]-L-lysyl-[protein] + CO2</text>
        <dbReference type="Rhea" id="RHEA:12188"/>
        <dbReference type="Rhea" id="RHEA-COMP:10474"/>
        <dbReference type="Rhea" id="RHEA-COMP:20092"/>
        <dbReference type="ChEBI" id="CHEBI:15378"/>
        <dbReference type="ChEBI" id="CHEBI:16526"/>
        <dbReference type="ChEBI" id="CHEBI:16810"/>
        <dbReference type="ChEBI" id="CHEBI:83099"/>
        <dbReference type="ChEBI" id="CHEBI:83120"/>
        <dbReference type="EC" id="1.2.4.2"/>
    </reaction>
</comment>
<evidence type="ECO:0000259" key="12">
    <source>
        <dbReference type="SMART" id="SM00861"/>
    </source>
</evidence>
<dbReference type="HOGENOM" id="CLU_004709_1_0_7"/>
<dbReference type="GO" id="GO:0006096">
    <property type="term" value="P:glycolytic process"/>
    <property type="evidence" value="ECO:0007669"/>
    <property type="project" value="UniProtKB-KW"/>
</dbReference>
<proteinExistence type="inferred from homology"/>
<evidence type="ECO:0000256" key="4">
    <source>
        <dbReference type="ARBA" id="ARBA00011301"/>
    </source>
</evidence>
<feature type="domain" description="Transketolase-like pyrimidine-binding" evidence="12">
    <location>
        <begin position="604"/>
        <end position="797"/>
    </location>
</feature>
<evidence type="ECO:0000256" key="3">
    <source>
        <dbReference type="ARBA" id="ARBA00006936"/>
    </source>
</evidence>
<evidence type="ECO:0000256" key="11">
    <source>
        <dbReference type="ARBA" id="ARBA00051911"/>
    </source>
</evidence>
<evidence type="ECO:0000256" key="8">
    <source>
        <dbReference type="ARBA" id="ARBA00023052"/>
    </source>
</evidence>
<dbReference type="FunFam" id="3.40.50.12470:FF:000009">
    <property type="entry name" value="2-oxoglutarate dehydrogenase E1 component"/>
    <property type="match status" value="1"/>
</dbReference>
<dbReference type="NCBIfam" id="NF006914">
    <property type="entry name" value="PRK09404.1"/>
    <property type="match status" value="1"/>
</dbReference>
<evidence type="ECO:0000256" key="9">
    <source>
        <dbReference type="ARBA" id="ARBA00023152"/>
    </source>
</evidence>
<dbReference type="Gene3D" id="3.40.50.12470">
    <property type="match status" value="1"/>
</dbReference>
<dbReference type="CDD" id="cd02016">
    <property type="entry name" value="TPP_E1_OGDC_like"/>
    <property type="match status" value="1"/>
</dbReference>
<evidence type="ECO:0000313" key="14">
    <source>
        <dbReference type="Proteomes" id="UP000001880"/>
    </source>
</evidence>
<dbReference type="PANTHER" id="PTHR23152">
    <property type="entry name" value="2-OXOGLUTARATE DEHYDROGENASE"/>
    <property type="match status" value="1"/>
</dbReference>
<organism evidence="13 14">
    <name type="scientific">Haliangium ochraceum (strain DSM 14365 / JCM 11303 / SMP-2)</name>
    <dbReference type="NCBI Taxonomy" id="502025"/>
    <lineage>
        <taxon>Bacteria</taxon>
        <taxon>Pseudomonadati</taxon>
        <taxon>Myxococcota</taxon>
        <taxon>Polyangia</taxon>
        <taxon>Haliangiales</taxon>
        <taxon>Kofleriaceae</taxon>
        <taxon>Haliangium</taxon>
    </lineage>
</organism>
<dbReference type="InterPro" id="IPR005475">
    <property type="entry name" value="Transketolase-like_Pyr-bd"/>
</dbReference>
<dbReference type="NCBIfam" id="TIGR00239">
    <property type="entry name" value="2oxo_dh_E1"/>
    <property type="match status" value="1"/>
</dbReference>
<dbReference type="InterPro" id="IPR011603">
    <property type="entry name" value="2oxoglutarate_DH_E1"/>
</dbReference>
<dbReference type="GO" id="GO:0030976">
    <property type="term" value="F:thiamine pyrophosphate binding"/>
    <property type="evidence" value="ECO:0007669"/>
    <property type="project" value="InterPro"/>
</dbReference>
<dbReference type="InterPro" id="IPR029061">
    <property type="entry name" value="THDP-binding"/>
</dbReference>
<dbReference type="GO" id="GO:0005829">
    <property type="term" value="C:cytosol"/>
    <property type="evidence" value="ECO:0007669"/>
    <property type="project" value="TreeGrafter"/>
</dbReference>
<gene>
    <name evidence="13" type="ordered locus">Hoch_4994</name>
</gene>
<comment type="similarity">
    <text evidence="3">Belongs to the alpha-ketoglutarate dehydrogenase family.</text>
</comment>
<dbReference type="Gene3D" id="3.40.50.970">
    <property type="match status" value="1"/>
</dbReference>